<dbReference type="InterPro" id="IPR006214">
    <property type="entry name" value="Bax_inhibitor_1-related"/>
</dbReference>
<evidence type="ECO:0000256" key="5">
    <source>
        <dbReference type="RuleBase" id="RU004379"/>
    </source>
</evidence>
<protein>
    <submittedName>
        <fullName evidence="6">Eukaryotic protein</fullName>
    </submittedName>
</protein>
<sequence length="257" mass="29431">MSSHYEALPQEPPRYTDFAESPAENPLANNGAKKTDTPVFECSKSIRMAFLRKVYMILSAQLVVTAVAGTIFGYTPVLFNWLQMNPWFLLVSFIGMMVTMFFLLAKPYSYPRNYILLFTFTLLEGITLGSVISFFSSQILLEAVFITMGTFIALTAFTFQSKYDFSRWGGVLYASLWILVLLPLLYFIFPGTRMMDLGFAGFGTLIFCGYIMYDTYNILHNYSPEDFIMSSLMLYMDLINLFIRILSILNILQNNDE</sequence>
<gene>
    <name evidence="7" type="primary">bxi1</name>
    <name evidence="6" type="ORF">SJAG_04471</name>
</gene>
<dbReference type="EMBL" id="KE651168">
    <property type="protein sequence ID" value="EEB09275.1"/>
    <property type="molecule type" value="Genomic_DNA"/>
</dbReference>
<keyword evidence="3 5" id="KW-1133">Transmembrane helix</keyword>
<dbReference type="Proteomes" id="UP000001744">
    <property type="component" value="Unassembled WGS sequence"/>
</dbReference>
<dbReference type="GO" id="GO:0016020">
    <property type="term" value="C:membrane"/>
    <property type="evidence" value="ECO:0000318"/>
    <property type="project" value="GO_Central"/>
</dbReference>
<comment type="subcellular location">
    <subcellularLocation>
        <location evidence="1">Membrane</location>
        <topology evidence="1">Multi-pass membrane protein</topology>
    </subcellularLocation>
</comment>
<dbReference type="GeneID" id="7051836"/>
<feature type="transmembrane region" description="Helical" evidence="5">
    <location>
        <begin position="195"/>
        <end position="213"/>
    </location>
</feature>
<dbReference type="STRING" id="402676.B6K6X1"/>
<dbReference type="PANTHER" id="PTHR23291:SF50">
    <property type="entry name" value="PROTEIN LIFEGUARD 4"/>
    <property type="match status" value="1"/>
</dbReference>
<dbReference type="OMA" id="FGVMSLY"/>
<dbReference type="AlphaFoldDB" id="B6K6X1"/>
<dbReference type="HOGENOM" id="CLU_058671_0_0_1"/>
<name>B6K6X1_SCHJY</name>
<dbReference type="PANTHER" id="PTHR23291">
    <property type="entry name" value="BAX INHIBITOR-RELATED"/>
    <property type="match status" value="1"/>
</dbReference>
<dbReference type="JaponicusDB" id="SJAG_04471">
    <property type="gene designation" value="bxi1"/>
</dbReference>
<keyword evidence="8" id="KW-1185">Reference proteome</keyword>
<evidence type="ECO:0000313" key="7">
    <source>
        <dbReference type="JaponicusDB" id="SJAG_04471"/>
    </source>
</evidence>
<evidence type="ECO:0000256" key="4">
    <source>
        <dbReference type="ARBA" id="ARBA00023136"/>
    </source>
</evidence>
<accession>B6K6X1</accession>
<feature type="transmembrane region" description="Helical" evidence="5">
    <location>
        <begin position="139"/>
        <end position="159"/>
    </location>
</feature>
<evidence type="ECO:0000313" key="6">
    <source>
        <dbReference type="EMBL" id="EEB09275.1"/>
    </source>
</evidence>
<dbReference type="RefSeq" id="XP_002175568.1">
    <property type="nucleotide sequence ID" value="XM_002175532.2"/>
</dbReference>
<dbReference type="Pfam" id="PF01027">
    <property type="entry name" value="Bax1-I"/>
    <property type="match status" value="1"/>
</dbReference>
<dbReference type="VEuPathDB" id="FungiDB:SJAG_04471"/>
<evidence type="ECO:0000256" key="2">
    <source>
        <dbReference type="ARBA" id="ARBA00022692"/>
    </source>
</evidence>
<reference evidence="6 8" key="1">
    <citation type="journal article" date="2011" name="Science">
        <title>Comparative functional genomics of the fission yeasts.</title>
        <authorList>
            <person name="Rhind N."/>
            <person name="Chen Z."/>
            <person name="Yassour M."/>
            <person name="Thompson D.A."/>
            <person name="Haas B.J."/>
            <person name="Habib N."/>
            <person name="Wapinski I."/>
            <person name="Roy S."/>
            <person name="Lin M.F."/>
            <person name="Heiman D.I."/>
            <person name="Young S.K."/>
            <person name="Furuya K."/>
            <person name="Guo Y."/>
            <person name="Pidoux A."/>
            <person name="Chen H.M."/>
            <person name="Robbertse B."/>
            <person name="Goldberg J.M."/>
            <person name="Aoki K."/>
            <person name="Bayne E.H."/>
            <person name="Berlin A.M."/>
            <person name="Desjardins C.A."/>
            <person name="Dobbs E."/>
            <person name="Dukaj L."/>
            <person name="Fan L."/>
            <person name="FitzGerald M.G."/>
            <person name="French C."/>
            <person name="Gujja S."/>
            <person name="Hansen K."/>
            <person name="Keifenheim D."/>
            <person name="Levin J.Z."/>
            <person name="Mosher R.A."/>
            <person name="Mueller C.A."/>
            <person name="Pfiffner J."/>
            <person name="Priest M."/>
            <person name="Russ C."/>
            <person name="Smialowska A."/>
            <person name="Swoboda P."/>
            <person name="Sykes S.M."/>
            <person name="Vaughn M."/>
            <person name="Vengrova S."/>
            <person name="Yoder R."/>
            <person name="Zeng Q."/>
            <person name="Allshire R."/>
            <person name="Baulcombe D."/>
            <person name="Birren B.W."/>
            <person name="Brown W."/>
            <person name="Ekwall K."/>
            <person name="Kellis M."/>
            <person name="Leatherwood J."/>
            <person name="Levin H."/>
            <person name="Margalit H."/>
            <person name="Martienssen R."/>
            <person name="Nieduszynski C.A."/>
            <person name="Spatafora J.W."/>
            <person name="Friedman N."/>
            <person name="Dalgaard J.Z."/>
            <person name="Baumann P."/>
            <person name="Niki H."/>
            <person name="Regev A."/>
            <person name="Nusbaum C."/>
        </authorList>
    </citation>
    <scope>NUCLEOTIDE SEQUENCE [LARGE SCALE GENOMIC DNA]</scope>
    <source>
        <strain evidence="8">yFS275 / FY16936</strain>
    </source>
</reference>
<feature type="transmembrane region" description="Helical" evidence="5">
    <location>
        <begin position="234"/>
        <end position="252"/>
    </location>
</feature>
<organism evidence="6 8">
    <name type="scientific">Schizosaccharomyces japonicus (strain yFS275 / FY16936)</name>
    <name type="common">Fission yeast</name>
    <dbReference type="NCBI Taxonomy" id="402676"/>
    <lineage>
        <taxon>Eukaryota</taxon>
        <taxon>Fungi</taxon>
        <taxon>Dikarya</taxon>
        <taxon>Ascomycota</taxon>
        <taxon>Taphrinomycotina</taxon>
        <taxon>Schizosaccharomycetes</taxon>
        <taxon>Schizosaccharomycetales</taxon>
        <taxon>Schizosaccharomycetaceae</taxon>
        <taxon>Schizosaccharomyces</taxon>
    </lineage>
</organism>
<evidence type="ECO:0000256" key="3">
    <source>
        <dbReference type="ARBA" id="ARBA00022989"/>
    </source>
</evidence>
<comment type="similarity">
    <text evidence="5">Belongs to the BI1 family.</text>
</comment>
<dbReference type="eggNOG" id="KOG2322">
    <property type="taxonomic scope" value="Eukaryota"/>
</dbReference>
<keyword evidence="2 5" id="KW-0812">Transmembrane</keyword>
<feature type="transmembrane region" description="Helical" evidence="5">
    <location>
        <begin position="54"/>
        <end position="75"/>
    </location>
</feature>
<feature type="transmembrane region" description="Helical" evidence="5">
    <location>
        <begin position="114"/>
        <end position="133"/>
    </location>
</feature>
<proteinExistence type="inferred from homology"/>
<dbReference type="OrthoDB" id="7933078at2759"/>
<evidence type="ECO:0000313" key="8">
    <source>
        <dbReference type="Proteomes" id="UP000001744"/>
    </source>
</evidence>
<dbReference type="GO" id="GO:0005262">
    <property type="term" value="F:calcium channel activity"/>
    <property type="evidence" value="ECO:0000318"/>
    <property type="project" value="GO_Central"/>
</dbReference>
<feature type="transmembrane region" description="Helical" evidence="5">
    <location>
        <begin position="171"/>
        <end position="189"/>
    </location>
</feature>
<dbReference type="GO" id="GO:0030968">
    <property type="term" value="P:endoplasmic reticulum unfolded protein response"/>
    <property type="evidence" value="ECO:0000318"/>
    <property type="project" value="GO_Central"/>
</dbReference>
<keyword evidence="4 5" id="KW-0472">Membrane</keyword>
<feature type="transmembrane region" description="Helical" evidence="5">
    <location>
        <begin position="87"/>
        <end position="105"/>
    </location>
</feature>
<evidence type="ECO:0000256" key="1">
    <source>
        <dbReference type="ARBA" id="ARBA00004141"/>
    </source>
</evidence>